<dbReference type="SUPFAM" id="SSF51735">
    <property type="entry name" value="NAD(P)-binding Rossmann-fold domains"/>
    <property type="match status" value="1"/>
</dbReference>
<dbReference type="PANTHER" id="PTHR42722">
    <property type="entry name" value="LEUCINE DEHYDROGENASE"/>
    <property type="match status" value="1"/>
</dbReference>
<dbReference type="PANTHER" id="PTHR42722:SF1">
    <property type="entry name" value="VALINE DEHYDROGENASE"/>
    <property type="match status" value="1"/>
</dbReference>
<dbReference type="PIRSF" id="PIRSF000188">
    <property type="entry name" value="Phe_leu_dh"/>
    <property type="match status" value="1"/>
</dbReference>
<protein>
    <submittedName>
        <fullName evidence="5">Leucine dehydrogenase</fullName>
    </submittedName>
</protein>
<name>T1AY61_9ZZZZ</name>
<dbReference type="PROSITE" id="PS00074">
    <property type="entry name" value="GLFV_DEHYDROGENASE"/>
    <property type="match status" value="1"/>
</dbReference>
<dbReference type="InterPro" id="IPR036291">
    <property type="entry name" value="NAD(P)-bd_dom_sf"/>
</dbReference>
<dbReference type="InterPro" id="IPR016211">
    <property type="entry name" value="Glu/Phe/Leu/Val/Trp_DH_bac/arc"/>
</dbReference>
<evidence type="ECO:0000313" key="5">
    <source>
        <dbReference type="EMBL" id="EQD65551.1"/>
    </source>
</evidence>
<comment type="similarity">
    <text evidence="1">Belongs to the Glu/Leu/Phe/Val dehydrogenases family.</text>
</comment>
<dbReference type="SUPFAM" id="SSF53223">
    <property type="entry name" value="Aminoacid dehydrogenase-like, N-terminal domain"/>
    <property type="match status" value="1"/>
</dbReference>
<dbReference type="InterPro" id="IPR046346">
    <property type="entry name" value="Aminoacid_DH-like_N_sf"/>
</dbReference>
<dbReference type="Pfam" id="PF02812">
    <property type="entry name" value="ELFV_dehydrog_N"/>
    <property type="match status" value="1"/>
</dbReference>
<dbReference type="InterPro" id="IPR033524">
    <property type="entry name" value="Glu/Leu/Phe/Val_DH_AS"/>
</dbReference>
<gene>
    <name evidence="5" type="ORF">B1B_06301</name>
</gene>
<sequence length="384" mass="42087">MALKPPFPTGDVCMSVFSNPFFSDHEEVVFVHDDSAGLRAIVAIHDTTLGPALGGLRLWPYASEEEALTDVLRLSRGMTYKAAIAGLNLGGGKSVIMGDPAIKSEALFRSFGRYIQGLAGRYITAEDVNINVEDIEFIYQETEYAVGIHPEHGGSGDPSPFTAWGAFQGMRAALEKIFGQADWASRSIAIQGVGHVGLHLARLLRKEKARVFVTDIHADRVQRAVEEYGCEAVTGDQIYDLKVDVFAPCALGGSINPETLPRLRCKIVAGSANNQLATPECGTELDRRGILYTPDYALNAGGLINVALEIEGYQRELAERRVNAIYDIIKKIFAHAETRGIPTWQAADAIAEERIAALRPVRSRYIETPPMRRIRQFARTSASR</sequence>
<comment type="caution">
    <text evidence="5">The sequence shown here is derived from an EMBL/GenBank/DDBJ whole genome shotgun (WGS) entry which is preliminary data.</text>
</comment>
<dbReference type="SMART" id="SM00839">
    <property type="entry name" value="ELFV_dehydrog"/>
    <property type="match status" value="1"/>
</dbReference>
<feature type="domain" description="Glutamate/phenylalanine/leucine/valine/L-tryptophan dehydrogenase C-terminal" evidence="4">
    <location>
        <begin position="156"/>
        <end position="363"/>
    </location>
</feature>
<accession>T1AY61</accession>
<dbReference type="PRINTS" id="PR00082">
    <property type="entry name" value="GLFDHDRGNASE"/>
</dbReference>
<dbReference type="EMBL" id="AUZY01004003">
    <property type="protein sequence ID" value="EQD65551.1"/>
    <property type="molecule type" value="Genomic_DNA"/>
</dbReference>
<dbReference type="Gene3D" id="3.40.50.720">
    <property type="entry name" value="NAD(P)-binding Rossmann-like Domain"/>
    <property type="match status" value="1"/>
</dbReference>
<dbReference type="Pfam" id="PF00208">
    <property type="entry name" value="ELFV_dehydrog"/>
    <property type="match status" value="1"/>
</dbReference>
<dbReference type="FunFam" id="3.40.50.10860:FF:000010">
    <property type="entry name" value="Leucine dehydrogenase"/>
    <property type="match status" value="1"/>
</dbReference>
<evidence type="ECO:0000256" key="3">
    <source>
        <dbReference type="ARBA" id="ARBA00023027"/>
    </source>
</evidence>
<dbReference type="CDD" id="cd01075">
    <property type="entry name" value="NAD_bind_Leu_Phe_Val_DH"/>
    <property type="match status" value="1"/>
</dbReference>
<organism evidence="5">
    <name type="scientific">mine drainage metagenome</name>
    <dbReference type="NCBI Taxonomy" id="410659"/>
    <lineage>
        <taxon>unclassified sequences</taxon>
        <taxon>metagenomes</taxon>
        <taxon>ecological metagenomes</taxon>
    </lineage>
</organism>
<dbReference type="AlphaFoldDB" id="T1AY61"/>
<evidence type="ECO:0000256" key="1">
    <source>
        <dbReference type="ARBA" id="ARBA00006382"/>
    </source>
</evidence>
<proteinExistence type="inferred from homology"/>
<dbReference type="GO" id="GO:0016639">
    <property type="term" value="F:oxidoreductase activity, acting on the CH-NH2 group of donors, NAD or NADP as acceptor"/>
    <property type="evidence" value="ECO:0007669"/>
    <property type="project" value="InterPro"/>
</dbReference>
<keyword evidence="3" id="KW-0520">NAD</keyword>
<dbReference type="InterPro" id="IPR006095">
    <property type="entry name" value="Glu/Leu/Phe/Val/Trp_DH"/>
</dbReference>
<evidence type="ECO:0000259" key="4">
    <source>
        <dbReference type="SMART" id="SM00839"/>
    </source>
</evidence>
<dbReference type="Gene3D" id="3.40.50.10860">
    <property type="entry name" value="Leucine Dehydrogenase, chain A, domain 1"/>
    <property type="match status" value="1"/>
</dbReference>
<dbReference type="InterPro" id="IPR006097">
    <property type="entry name" value="Glu/Leu/Phe/Val/Trp_DH_dimer"/>
</dbReference>
<reference evidence="5" key="1">
    <citation type="submission" date="2013-08" db="EMBL/GenBank/DDBJ databases">
        <authorList>
            <person name="Mendez C."/>
            <person name="Richter M."/>
            <person name="Ferrer M."/>
            <person name="Sanchez J."/>
        </authorList>
    </citation>
    <scope>NUCLEOTIDE SEQUENCE</scope>
</reference>
<dbReference type="InterPro" id="IPR006096">
    <property type="entry name" value="Glu/Leu/Phe/Val/Trp_DH_C"/>
</dbReference>
<dbReference type="GO" id="GO:0006520">
    <property type="term" value="P:amino acid metabolic process"/>
    <property type="evidence" value="ECO:0007669"/>
    <property type="project" value="InterPro"/>
</dbReference>
<reference evidence="5" key="2">
    <citation type="journal article" date="2014" name="ISME J.">
        <title>Microbial stratification in low pH oxic and suboxic macroscopic growths along an acid mine drainage.</title>
        <authorList>
            <person name="Mendez-Garcia C."/>
            <person name="Mesa V."/>
            <person name="Sprenger R.R."/>
            <person name="Richter M."/>
            <person name="Diez M.S."/>
            <person name="Solano J."/>
            <person name="Bargiela R."/>
            <person name="Golyshina O.V."/>
            <person name="Manteca A."/>
            <person name="Ramos J.L."/>
            <person name="Gallego J.R."/>
            <person name="Llorente I."/>
            <person name="Martins Dos Santos V.A."/>
            <person name="Jensen O.N."/>
            <person name="Pelaez A.I."/>
            <person name="Sanchez J."/>
            <person name="Ferrer M."/>
        </authorList>
    </citation>
    <scope>NUCLEOTIDE SEQUENCE</scope>
</reference>
<keyword evidence="2" id="KW-0560">Oxidoreductase</keyword>
<evidence type="ECO:0000256" key="2">
    <source>
        <dbReference type="ARBA" id="ARBA00023002"/>
    </source>
</evidence>